<dbReference type="Proteomes" id="UP001410394">
    <property type="component" value="Unassembled WGS sequence"/>
</dbReference>
<evidence type="ECO:0000313" key="8">
    <source>
        <dbReference type="EMBL" id="MEN3070032.1"/>
    </source>
</evidence>
<proteinExistence type="inferred from homology"/>
<protein>
    <submittedName>
        <fullName evidence="8">Biopolymer transporter ExbD</fullName>
    </submittedName>
</protein>
<keyword evidence="7" id="KW-0813">Transport</keyword>
<evidence type="ECO:0000256" key="7">
    <source>
        <dbReference type="RuleBase" id="RU003879"/>
    </source>
</evidence>
<dbReference type="PANTHER" id="PTHR30558">
    <property type="entry name" value="EXBD MEMBRANE COMPONENT OF PMF-DRIVEN MACROMOLECULE IMPORT SYSTEM"/>
    <property type="match status" value="1"/>
</dbReference>
<accession>A0ABU9Z299</accession>
<keyword evidence="6" id="KW-0472">Membrane</keyword>
<keyword evidence="9" id="KW-1185">Reference proteome</keyword>
<evidence type="ECO:0000256" key="5">
    <source>
        <dbReference type="ARBA" id="ARBA00022989"/>
    </source>
</evidence>
<keyword evidence="4 7" id="KW-0812">Transmembrane</keyword>
<comment type="caution">
    <text evidence="8">The sequence shown here is derived from an EMBL/GenBank/DDBJ whole genome shotgun (WGS) entry which is preliminary data.</text>
</comment>
<dbReference type="PANTHER" id="PTHR30558:SF3">
    <property type="entry name" value="BIOPOLYMER TRANSPORT PROTEIN EXBD-RELATED"/>
    <property type="match status" value="1"/>
</dbReference>
<comment type="similarity">
    <text evidence="2 7">Belongs to the ExbD/TolR family.</text>
</comment>
<keyword evidence="5" id="KW-1133">Transmembrane helix</keyword>
<dbReference type="Gene3D" id="3.30.420.270">
    <property type="match status" value="1"/>
</dbReference>
<evidence type="ECO:0000256" key="1">
    <source>
        <dbReference type="ARBA" id="ARBA00004162"/>
    </source>
</evidence>
<dbReference type="EMBL" id="JBDIVE010000010">
    <property type="protein sequence ID" value="MEN3070032.1"/>
    <property type="molecule type" value="Genomic_DNA"/>
</dbReference>
<dbReference type="RefSeq" id="WP_345920808.1">
    <property type="nucleotide sequence ID" value="NZ_JBDIVE010000010.1"/>
</dbReference>
<evidence type="ECO:0000256" key="3">
    <source>
        <dbReference type="ARBA" id="ARBA00022475"/>
    </source>
</evidence>
<organism evidence="8 9">
    <name type="scientific">Uliginosibacterium sediminicola</name>
    <dbReference type="NCBI Taxonomy" id="2024550"/>
    <lineage>
        <taxon>Bacteria</taxon>
        <taxon>Pseudomonadati</taxon>
        <taxon>Pseudomonadota</taxon>
        <taxon>Betaproteobacteria</taxon>
        <taxon>Rhodocyclales</taxon>
        <taxon>Zoogloeaceae</taxon>
        <taxon>Uliginosibacterium</taxon>
    </lineage>
</organism>
<keyword evidence="7" id="KW-0653">Protein transport</keyword>
<evidence type="ECO:0000256" key="4">
    <source>
        <dbReference type="ARBA" id="ARBA00022692"/>
    </source>
</evidence>
<keyword evidence="3" id="KW-1003">Cell membrane</keyword>
<dbReference type="Pfam" id="PF02472">
    <property type="entry name" value="ExbD"/>
    <property type="match status" value="1"/>
</dbReference>
<name>A0ABU9Z299_9RHOO</name>
<dbReference type="InterPro" id="IPR003400">
    <property type="entry name" value="ExbD"/>
</dbReference>
<evidence type="ECO:0000313" key="9">
    <source>
        <dbReference type="Proteomes" id="UP001410394"/>
    </source>
</evidence>
<evidence type="ECO:0000256" key="2">
    <source>
        <dbReference type="ARBA" id="ARBA00005811"/>
    </source>
</evidence>
<gene>
    <name evidence="8" type="ORF">ABDB84_16235</name>
</gene>
<evidence type="ECO:0000256" key="6">
    <source>
        <dbReference type="ARBA" id="ARBA00023136"/>
    </source>
</evidence>
<reference evidence="8 9" key="1">
    <citation type="journal article" date="2018" name="Int. J. Syst. Evol. Microbiol.">
        <title>Uliginosibacterium sediminicola sp. nov., isolated from freshwater sediment.</title>
        <authorList>
            <person name="Hwang W.M."/>
            <person name="Kim S.M."/>
            <person name="Kang K."/>
            <person name="Ahn T.Y."/>
        </authorList>
    </citation>
    <scope>NUCLEOTIDE SEQUENCE [LARGE SCALE GENOMIC DNA]</scope>
    <source>
        <strain evidence="8 9">M1-21</strain>
    </source>
</reference>
<comment type="subcellular location">
    <subcellularLocation>
        <location evidence="1">Cell membrane</location>
        <topology evidence="1">Single-pass membrane protein</topology>
    </subcellularLocation>
    <subcellularLocation>
        <location evidence="7">Cell membrane</location>
        <topology evidence="7">Single-pass type II membrane protein</topology>
    </subcellularLocation>
</comment>
<sequence length="136" mass="14948">MRNFPQRRERKARIEIIPMIDVMMFLLVFFVLISTNVLPALGMKVALPGSSQPSALKDEPLRITVTVDHEGKVYVDGVATPLLELATRLKSIAGERKPMIIIAGDSQSNLQSLVDVLDQLKIAGMPAASIITKRNP</sequence>